<feature type="active site" description="Proton donor/acceptor" evidence="9">
    <location>
        <position position="142"/>
    </location>
</feature>
<keyword evidence="15" id="KW-1185">Reference proteome</keyword>
<dbReference type="PROSITE" id="PS01298">
    <property type="entry name" value="DAPB"/>
    <property type="match status" value="1"/>
</dbReference>
<reference evidence="14" key="3">
    <citation type="submission" date="2016-11" db="EMBL/GenBank/DDBJ databases">
        <authorList>
            <person name="Varghese N."/>
            <person name="Submissions S."/>
        </authorList>
    </citation>
    <scope>NUCLEOTIDE SEQUENCE</scope>
    <source>
        <strain evidence="14">DSM 1682</strain>
    </source>
</reference>
<dbReference type="InterPro" id="IPR036291">
    <property type="entry name" value="NAD(P)-bd_dom_sf"/>
</dbReference>
<dbReference type="OrthoDB" id="9790352at2"/>
<evidence type="ECO:0000256" key="8">
    <source>
        <dbReference type="ARBA" id="ARBA00023154"/>
    </source>
</evidence>
<dbReference type="SUPFAM" id="SSF55347">
    <property type="entry name" value="Glyceraldehyde-3-phosphate dehydrogenase-like, C-terminal domain"/>
    <property type="match status" value="1"/>
</dbReference>
<comment type="catalytic activity">
    <reaction evidence="9">
        <text>(S)-2,3,4,5-tetrahydrodipicolinate + NADP(+) + H2O = (2S,4S)-4-hydroxy-2,3,4,5-tetrahydrodipicolinate + NADPH + H(+)</text>
        <dbReference type="Rhea" id="RHEA:35331"/>
        <dbReference type="ChEBI" id="CHEBI:15377"/>
        <dbReference type="ChEBI" id="CHEBI:15378"/>
        <dbReference type="ChEBI" id="CHEBI:16845"/>
        <dbReference type="ChEBI" id="CHEBI:57783"/>
        <dbReference type="ChEBI" id="CHEBI:58349"/>
        <dbReference type="ChEBI" id="CHEBI:67139"/>
        <dbReference type="EC" id="1.17.1.8"/>
    </reaction>
</comment>
<feature type="binding site" evidence="9">
    <location>
        <position position="143"/>
    </location>
    <ligand>
        <name>(S)-2,3,4,5-tetrahydrodipicolinate</name>
        <dbReference type="ChEBI" id="CHEBI:16845"/>
    </ligand>
</feature>
<dbReference type="EC" id="1.17.1.8" evidence="9 10"/>
<dbReference type="NCBIfam" id="TIGR00036">
    <property type="entry name" value="dapB"/>
    <property type="match status" value="1"/>
</dbReference>
<evidence type="ECO:0000256" key="5">
    <source>
        <dbReference type="ARBA" id="ARBA00022915"/>
    </source>
</evidence>
<evidence type="ECO:0000256" key="6">
    <source>
        <dbReference type="ARBA" id="ARBA00023002"/>
    </source>
</evidence>
<evidence type="ECO:0000313" key="13">
    <source>
        <dbReference type="EMBL" id="AMJ40313.1"/>
    </source>
</evidence>
<keyword evidence="5 9" id="KW-0220">Diaminopimelate biosynthesis</keyword>
<feature type="domain" description="Dihydrodipicolinate reductase C-terminal" evidence="12">
    <location>
        <begin position="114"/>
        <end position="249"/>
    </location>
</feature>
<feature type="binding site" evidence="9">
    <location>
        <begin position="108"/>
        <end position="111"/>
    </location>
    <ligand>
        <name>NAD(+)</name>
        <dbReference type="ChEBI" id="CHEBI:57540"/>
    </ligand>
</feature>
<evidence type="ECO:0000256" key="7">
    <source>
        <dbReference type="ARBA" id="ARBA00023027"/>
    </source>
</evidence>
<gene>
    <name evidence="9 13" type="primary">dapB</name>
    <name evidence="13" type="ORF">CPRO_07110</name>
    <name evidence="14" type="ORF">SAMN02745151_00768</name>
</gene>
<reference evidence="15" key="2">
    <citation type="submission" date="2016-01" db="EMBL/GenBank/DDBJ databases">
        <authorList>
            <person name="Poehlein A."/>
            <person name="Schlien K."/>
            <person name="Gottschalk G."/>
            <person name="Buckel W."/>
            <person name="Daniel R."/>
        </authorList>
    </citation>
    <scope>NUCLEOTIDE SEQUENCE [LARGE SCALE GENOMIC DNA]</scope>
    <source>
        <strain evidence="15">X2</strain>
    </source>
</reference>
<comment type="subunit">
    <text evidence="9">Homotetramer.</text>
</comment>
<comment type="subcellular location">
    <subcellularLocation>
        <location evidence="9">Cytoplasm</location>
    </subcellularLocation>
</comment>
<evidence type="ECO:0000259" key="12">
    <source>
        <dbReference type="Pfam" id="PF05173"/>
    </source>
</evidence>
<comment type="caution">
    <text evidence="9">Was originally thought to be a dihydrodipicolinate reductase (DHDPR), catalyzing the conversion of dihydrodipicolinate to tetrahydrodipicolinate. However, it was shown in E.coli that the substrate of the enzymatic reaction is not dihydrodipicolinate (DHDP) but in fact (2S,4S)-4-hydroxy-2,3,4,5-tetrahydrodipicolinic acid (HTPA), the product released by the DapA-catalyzed reaction.</text>
</comment>
<comment type="function">
    <text evidence="9">Catalyzes the conversion of 4-hydroxy-tetrahydrodipicolinate (HTPA) to tetrahydrodipicolinate.</text>
</comment>
<dbReference type="GO" id="GO:0016726">
    <property type="term" value="F:oxidoreductase activity, acting on CH or CH2 groups, NAD or NADP as acceptor"/>
    <property type="evidence" value="ECO:0007669"/>
    <property type="project" value="UniProtKB-UniRule"/>
</dbReference>
<dbReference type="EMBL" id="FQUA01000002">
    <property type="protein sequence ID" value="SHE45259.1"/>
    <property type="molecule type" value="Genomic_DNA"/>
</dbReference>
<dbReference type="Proteomes" id="UP000068026">
    <property type="component" value="Chromosome"/>
</dbReference>
<dbReference type="AlphaFoldDB" id="A0A120MK63"/>
<dbReference type="InterPro" id="IPR022663">
    <property type="entry name" value="DapB_C"/>
</dbReference>
<dbReference type="PANTHER" id="PTHR20836">
    <property type="entry name" value="DIHYDRODIPICOLINATE REDUCTASE"/>
    <property type="match status" value="1"/>
</dbReference>
<keyword evidence="4 9" id="KW-0521">NADP</keyword>
<comment type="catalytic activity">
    <reaction evidence="9">
        <text>(S)-2,3,4,5-tetrahydrodipicolinate + NAD(+) + H2O = (2S,4S)-4-hydroxy-2,3,4,5-tetrahydrodipicolinate + NADH + H(+)</text>
        <dbReference type="Rhea" id="RHEA:35323"/>
        <dbReference type="ChEBI" id="CHEBI:15377"/>
        <dbReference type="ChEBI" id="CHEBI:15378"/>
        <dbReference type="ChEBI" id="CHEBI:16845"/>
        <dbReference type="ChEBI" id="CHEBI:57540"/>
        <dbReference type="ChEBI" id="CHEBI:57945"/>
        <dbReference type="ChEBI" id="CHEBI:67139"/>
        <dbReference type="EC" id="1.17.1.8"/>
    </reaction>
</comment>
<dbReference type="EMBL" id="CP014223">
    <property type="protein sequence ID" value="AMJ40313.1"/>
    <property type="molecule type" value="Genomic_DNA"/>
</dbReference>
<feature type="domain" description="Dihydrodipicolinate reductase N-terminal" evidence="11">
    <location>
        <begin position="2"/>
        <end position="111"/>
    </location>
</feature>
<evidence type="ECO:0000256" key="3">
    <source>
        <dbReference type="ARBA" id="ARBA00022605"/>
    </source>
</evidence>
<reference evidence="13 15" key="1">
    <citation type="journal article" date="2016" name="Genome Announc.">
        <title>Complete Genome Sequence of the Amino Acid-Fermenting Clostridium propionicum X2 (DSM 1682).</title>
        <authorList>
            <person name="Poehlein A."/>
            <person name="Schlien K."/>
            <person name="Chowdhury N.P."/>
            <person name="Gottschalk G."/>
            <person name="Buckel W."/>
            <person name="Daniel R."/>
        </authorList>
    </citation>
    <scope>NUCLEOTIDE SEQUENCE [LARGE SCALE GENOMIC DNA]</scope>
    <source>
        <strain evidence="13 15">X2</strain>
    </source>
</reference>
<name>A0A120MK63_ANAPI</name>
<feature type="binding site" evidence="9">
    <location>
        <begin position="8"/>
        <end position="13"/>
    </location>
    <ligand>
        <name>NAD(+)</name>
        <dbReference type="ChEBI" id="CHEBI:57540"/>
    </ligand>
</feature>
<dbReference type="RefSeq" id="WP_066047899.1">
    <property type="nucleotide sequence ID" value="NZ_CP014223.1"/>
</dbReference>
<dbReference type="Gene3D" id="3.30.360.10">
    <property type="entry name" value="Dihydrodipicolinate Reductase, domain 2"/>
    <property type="match status" value="1"/>
</dbReference>
<dbReference type="Pfam" id="PF05173">
    <property type="entry name" value="DapB_C"/>
    <property type="match status" value="1"/>
</dbReference>
<keyword evidence="6 9" id="KW-0560">Oxidoreductase</keyword>
<dbReference type="HAMAP" id="MF_00102">
    <property type="entry name" value="DapB"/>
    <property type="match status" value="1"/>
</dbReference>
<evidence type="ECO:0000256" key="10">
    <source>
        <dbReference type="NCBIfam" id="TIGR00036"/>
    </source>
</evidence>
<dbReference type="GO" id="GO:0009089">
    <property type="term" value="P:lysine biosynthetic process via diaminopimelate"/>
    <property type="evidence" value="ECO:0007669"/>
    <property type="project" value="UniProtKB-UniRule"/>
</dbReference>
<evidence type="ECO:0000313" key="14">
    <source>
        <dbReference type="EMBL" id="SHE45259.1"/>
    </source>
</evidence>
<dbReference type="InterPro" id="IPR000846">
    <property type="entry name" value="DapB_N"/>
</dbReference>
<protein>
    <recommendedName>
        <fullName evidence="9 10">4-hydroxy-tetrahydrodipicolinate reductase</fullName>
        <shortName evidence="9">HTPA reductase</shortName>
        <ecNumber evidence="9 10">1.17.1.8</ecNumber>
    </recommendedName>
</protein>
<feature type="binding site" evidence="9">
    <location>
        <begin position="152"/>
        <end position="153"/>
    </location>
    <ligand>
        <name>(S)-2,3,4,5-tetrahydrodipicolinate</name>
        <dbReference type="ChEBI" id="CHEBI:16845"/>
    </ligand>
</feature>
<dbReference type="Gene3D" id="3.40.50.720">
    <property type="entry name" value="NAD(P)-binding Rossmann-like Domain"/>
    <property type="match status" value="1"/>
</dbReference>
<keyword evidence="2 9" id="KW-0963">Cytoplasm</keyword>
<keyword evidence="3 9" id="KW-0028">Amino-acid biosynthesis</keyword>
<dbReference type="GO" id="GO:0050661">
    <property type="term" value="F:NADP binding"/>
    <property type="evidence" value="ECO:0007669"/>
    <property type="project" value="UniProtKB-UniRule"/>
</dbReference>
<proteinExistence type="inferred from homology"/>
<dbReference type="GO" id="GO:0019877">
    <property type="term" value="P:diaminopimelate biosynthetic process"/>
    <property type="evidence" value="ECO:0007669"/>
    <property type="project" value="UniProtKB-UniRule"/>
</dbReference>
<evidence type="ECO:0000256" key="4">
    <source>
        <dbReference type="ARBA" id="ARBA00022857"/>
    </source>
</evidence>
<dbReference type="PANTHER" id="PTHR20836:SF7">
    <property type="entry name" value="4-HYDROXY-TETRAHYDRODIPICOLINATE REDUCTASE"/>
    <property type="match status" value="1"/>
</dbReference>
<evidence type="ECO:0000256" key="9">
    <source>
        <dbReference type="HAMAP-Rule" id="MF_00102"/>
    </source>
</evidence>
<dbReference type="FunFam" id="3.30.360.10:FF:000004">
    <property type="entry name" value="4-hydroxy-tetrahydrodipicolinate reductase"/>
    <property type="match status" value="1"/>
</dbReference>
<dbReference type="InterPro" id="IPR022664">
    <property type="entry name" value="DapB_N_CS"/>
</dbReference>
<comment type="similarity">
    <text evidence="1 9">Belongs to the DapB family.</text>
</comment>
<feature type="binding site" evidence="9">
    <location>
        <position position="34"/>
    </location>
    <ligand>
        <name>NAD(+)</name>
        <dbReference type="ChEBI" id="CHEBI:57540"/>
    </ligand>
</feature>
<keyword evidence="8 9" id="KW-0457">Lysine biosynthesis</keyword>
<keyword evidence="7 9" id="KW-0520">NAD</keyword>
<dbReference type="KEGG" id="cpro:CPRO_07110"/>
<dbReference type="GO" id="GO:0005829">
    <property type="term" value="C:cytosol"/>
    <property type="evidence" value="ECO:0007669"/>
    <property type="project" value="TreeGrafter"/>
</dbReference>
<dbReference type="GO" id="GO:0051287">
    <property type="term" value="F:NAD binding"/>
    <property type="evidence" value="ECO:0007669"/>
    <property type="project" value="UniProtKB-UniRule"/>
</dbReference>
<dbReference type="CDD" id="cd02274">
    <property type="entry name" value="DHDPR_N"/>
    <property type="match status" value="1"/>
</dbReference>
<feature type="binding site" evidence="9">
    <location>
        <position position="36"/>
    </location>
    <ligand>
        <name>NADP(+)</name>
        <dbReference type="ChEBI" id="CHEBI:58349"/>
    </ligand>
</feature>
<evidence type="ECO:0000259" key="11">
    <source>
        <dbReference type="Pfam" id="PF01113"/>
    </source>
</evidence>
<evidence type="ECO:0000256" key="2">
    <source>
        <dbReference type="ARBA" id="ARBA00022490"/>
    </source>
</evidence>
<evidence type="ECO:0000256" key="1">
    <source>
        <dbReference type="ARBA" id="ARBA00006642"/>
    </source>
</evidence>
<dbReference type="InterPro" id="IPR023940">
    <property type="entry name" value="DHDPR_bac"/>
</dbReference>
<dbReference type="Proteomes" id="UP000184204">
    <property type="component" value="Unassembled WGS sequence"/>
</dbReference>
<evidence type="ECO:0000313" key="15">
    <source>
        <dbReference type="Proteomes" id="UP000068026"/>
    </source>
</evidence>
<dbReference type="SUPFAM" id="SSF51735">
    <property type="entry name" value="NAD(P)-binding Rossmann-fold domains"/>
    <property type="match status" value="1"/>
</dbReference>
<accession>A0A120MK63</accession>
<comment type="pathway">
    <text evidence="9">Amino-acid biosynthesis; L-lysine biosynthesis via DAP pathway; (S)-tetrahydrodipicolinate from L-aspartate: step 4/4.</text>
</comment>
<feature type="active site" description="Proton donor" evidence="9">
    <location>
        <position position="146"/>
    </location>
</feature>
<evidence type="ECO:0000313" key="16">
    <source>
        <dbReference type="Proteomes" id="UP000184204"/>
    </source>
</evidence>
<organism evidence="14 16">
    <name type="scientific">Anaerotignum propionicum DSM 1682</name>
    <dbReference type="NCBI Taxonomy" id="991789"/>
    <lineage>
        <taxon>Bacteria</taxon>
        <taxon>Bacillati</taxon>
        <taxon>Bacillota</taxon>
        <taxon>Clostridia</taxon>
        <taxon>Lachnospirales</taxon>
        <taxon>Anaerotignaceae</taxon>
        <taxon>Anaerotignum</taxon>
    </lineage>
</organism>
<feature type="binding site" evidence="9">
    <location>
        <begin position="84"/>
        <end position="86"/>
    </location>
    <ligand>
        <name>NAD(+)</name>
        <dbReference type="ChEBI" id="CHEBI:57540"/>
    </ligand>
</feature>
<sequence length="250" mass="26848">MINIIMHGCGGKMGQVVAEIVANDANCQIVAGIDPRVPEADFPVFPTPADCNIEADVIIDFSTAVAVPALLEFAKAKKIPVVACTTALSDETMELLKETSKSVAVLKSANMSIGINLLIGLVQKAAKALYDANFDIEIVEKHHNQKIDAPSGTAMALADAINEAMEQQFHYVYDRSQTNEKRDRKEIGIHAVRGGNIVGDHDVIFAGRDEVIELTHKATSREVFAVGAVKAAKFLASQCPGLYSMKDVLA</sequence>
<reference evidence="16" key="4">
    <citation type="submission" date="2016-11" db="EMBL/GenBank/DDBJ databases">
        <authorList>
            <person name="Jaros S."/>
            <person name="Januszkiewicz K."/>
            <person name="Wedrychowicz H."/>
        </authorList>
    </citation>
    <scope>NUCLEOTIDE SEQUENCE [LARGE SCALE GENOMIC DNA]</scope>
    <source>
        <strain evidence="16">DSM 1682</strain>
    </source>
</reference>
<dbReference type="PIRSF" id="PIRSF000161">
    <property type="entry name" value="DHPR"/>
    <property type="match status" value="1"/>
</dbReference>
<dbReference type="GO" id="GO:0008839">
    <property type="term" value="F:4-hydroxy-tetrahydrodipicolinate reductase"/>
    <property type="evidence" value="ECO:0007669"/>
    <property type="project" value="UniProtKB-UniRule"/>
</dbReference>
<dbReference type="Pfam" id="PF01113">
    <property type="entry name" value="DapB_N"/>
    <property type="match status" value="1"/>
</dbReference>